<evidence type="ECO:0000313" key="2">
    <source>
        <dbReference type="Proteomes" id="UP000297549"/>
    </source>
</evidence>
<accession>A0A4Z0Q152</accession>
<protein>
    <submittedName>
        <fullName evidence="1">Uncharacterized protein</fullName>
    </submittedName>
</protein>
<dbReference type="AlphaFoldDB" id="A0A4Z0Q152"/>
<dbReference type="EMBL" id="SRLC01000001">
    <property type="protein sequence ID" value="TGE23778.1"/>
    <property type="molecule type" value="Genomic_DNA"/>
</dbReference>
<sequence length="113" mass="12530">MQHRSLPALQKLDSVACISDGYVTEAVDVAATSIWDSQFTFLVNYLYQHPKSLLRPQLIWGLSANMYTADNRARALAAFRATALDSARRAGLSSAEMVFLQKILSEVNPARLD</sequence>
<dbReference type="RefSeq" id="WP_135460700.1">
    <property type="nucleotide sequence ID" value="NZ_SRLC01000001.1"/>
</dbReference>
<comment type="caution">
    <text evidence="1">The sequence shown here is derived from an EMBL/GenBank/DDBJ whole genome shotgun (WGS) entry which is preliminary data.</text>
</comment>
<dbReference type="Proteomes" id="UP000297549">
    <property type="component" value="Unassembled WGS sequence"/>
</dbReference>
<name>A0A4Z0Q152_9BACT</name>
<evidence type="ECO:0000313" key="1">
    <source>
        <dbReference type="EMBL" id="TGE23778.1"/>
    </source>
</evidence>
<gene>
    <name evidence="1" type="ORF">E5K00_00760</name>
</gene>
<organism evidence="1 2">
    <name type="scientific">Hymenobacter aquaticus</name>
    <dbReference type="NCBI Taxonomy" id="1867101"/>
    <lineage>
        <taxon>Bacteria</taxon>
        <taxon>Pseudomonadati</taxon>
        <taxon>Bacteroidota</taxon>
        <taxon>Cytophagia</taxon>
        <taxon>Cytophagales</taxon>
        <taxon>Hymenobacteraceae</taxon>
        <taxon>Hymenobacter</taxon>
    </lineage>
</organism>
<proteinExistence type="predicted"/>
<dbReference type="OrthoDB" id="885544at2"/>
<keyword evidence="2" id="KW-1185">Reference proteome</keyword>
<reference evidence="1 2" key="1">
    <citation type="submission" date="2019-04" db="EMBL/GenBank/DDBJ databases">
        <authorList>
            <person name="Feng G."/>
            <person name="Zhang J."/>
            <person name="Zhu H."/>
        </authorList>
    </citation>
    <scope>NUCLEOTIDE SEQUENCE [LARGE SCALE GENOMIC DNA]</scope>
    <source>
        <strain evidence="1 2">JCM 31653</strain>
    </source>
</reference>